<dbReference type="OrthoDB" id="214489at2759"/>
<comment type="caution">
    <text evidence="2">The sequence shown here is derived from an EMBL/GenBank/DDBJ whole genome shotgun (WGS) entry which is preliminary data.</text>
</comment>
<dbReference type="Proteomes" id="UP001165085">
    <property type="component" value="Unassembled WGS sequence"/>
</dbReference>
<feature type="compositionally biased region" description="Basic and acidic residues" evidence="1">
    <location>
        <begin position="183"/>
        <end position="204"/>
    </location>
</feature>
<keyword evidence="3" id="KW-1185">Reference proteome</keyword>
<feature type="compositionally biased region" description="Basic and acidic residues" evidence="1">
    <location>
        <begin position="255"/>
        <end position="269"/>
    </location>
</feature>
<gene>
    <name evidence="2" type="ORF">TrST_g1567</name>
</gene>
<feature type="region of interest" description="Disordered" evidence="1">
    <location>
        <begin position="255"/>
        <end position="283"/>
    </location>
</feature>
<evidence type="ECO:0000313" key="3">
    <source>
        <dbReference type="Proteomes" id="UP001165085"/>
    </source>
</evidence>
<feature type="compositionally biased region" description="Gly residues" evidence="1">
    <location>
        <begin position="320"/>
        <end position="329"/>
    </location>
</feature>
<accession>A0A9W7BZ68</accession>
<dbReference type="EMBL" id="BRXY01000437">
    <property type="protein sequence ID" value="GMH95080.1"/>
    <property type="molecule type" value="Genomic_DNA"/>
</dbReference>
<evidence type="ECO:0000313" key="2">
    <source>
        <dbReference type="EMBL" id="GMH95080.1"/>
    </source>
</evidence>
<evidence type="ECO:0000256" key="1">
    <source>
        <dbReference type="SAM" id="MobiDB-lite"/>
    </source>
</evidence>
<dbReference type="AlphaFoldDB" id="A0A9W7BZ68"/>
<feature type="region of interest" description="Disordered" evidence="1">
    <location>
        <begin position="312"/>
        <end position="371"/>
    </location>
</feature>
<sequence length="446" mass="50209">MDSRMSQRPRTAPTPYRTREASSPEKTLWLGHIPGKAKKVEVMTMANMGTTEKLHNSHFYNVSVAATSQKHKMLIENAKSRINTKLHPFVLSEQKRLKSKKHLKGVDDLTKNVDLPDALKHHAGFHQVYSWMLTHEQHIDRMDVLEPSIKTKLPKHCKQYKYLRDKNRMKSMSSQQKKKYLQKRKEEAEEREARRRVEQRGRGMRYEEPVDPEMIKGPMKFKATTTDFSVTGLREAKLGNVGDVTDSAKKSQYVEKRRLQAQEAREFRRSGGSTRGGSDNNEKNIVYVEHYPVYDSARRDLFRDDNDSAAVRAGDRLRGSRGGASGGGRTTQRPSSAGVYGSGRARTTRRKKAHTYTHMGAGGGAEEEGPGLLNTVEGIMRGPRPVQHRYRDGGGGGGNGDGERRVWRDGDNRKMFVGGREGDGGDGGGGEAVWRDFREPGSLLIF</sequence>
<feature type="compositionally biased region" description="Basic and acidic residues" evidence="1">
    <location>
        <begin position="401"/>
        <end position="414"/>
    </location>
</feature>
<feature type="region of interest" description="Disordered" evidence="1">
    <location>
        <begin position="384"/>
        <end position="434"/>
    </location>
</feature>
<feature type="region of interest" description="Disordered" evidence="1">
    <location>
        <begin position="166"/>
        <end position="204"/>
    </location>
</feature>
<feature type="region of interest" description="Disordered" evidence="1">
    <location>
        <begin position="1"/>
        <end position="26"/>
    </location>
</feature>
<name>A0A9W7BZ68_9STRA</name>
<protein>
    <submittedName>
        <fullName evidence="2">Uncharacterized protein</fullName>
    </submittedName>
</protein>
<organism evidence="2 3">
    <name type="scientific">Triparma strigata</name>
    <dbReference type="NCBI Taxonomy" id="1606541"/>
    <lineage>
        <taxon>Eukaryota</taxon>
        <taxon>Sar</taxon>
        <taxon>Stramenopiles</taxon>
        <taxon>Ochrophyta</taxon>
        <taxon>Bolidophyceae</taxon>
        <taxon>Parmales</taxon>
        <taxon>Triparmaceae</taxon>
        <taxon>Triparma</taxon>
    </lineage>
</organism>
<feature type="compositionally biased region" description="Basic residues" evidence="1">
    <location>
        <begin position="346"/>
        <end position="355"/>
    </location>
</feature>
<proteinExistence type="predicted"/>
<reference evidence="3" key="1">
    <citation type="journal article" date="2023" name="Commun. Biol.">
        <title>Genome analysis of Parmales, the sister group of diatoms, reveals the evolutionary specialization of diatoms from phago-mixotrophs to photoautotrophs.</title>
        <authorList>
            <person name="Ban H."/>
            <person name="Sato S."/>
            <person name="Yoshikawa S."/>
            <person name="Yamada K."/>
            <person name="Nakamura Y."/>
            <person name="Ichinomiya M."/>
            <person name="Sato N."/>
            <person name="Blanc-Mathieu R."/>
            <person name="Endo H."/>
            <person name="Kuwata A."/>
            <person name="Ogata H."/>
        </authorList>
    </citation>
    <scope>NUCLEOTIDE SEQUENCE [LARGE SCALE GENOMIC DNA]</scope>
    <source>
        <strain evidence="3">NIES 3701</strain>
    </source>
</reference>